<feature type="signal peptide" evidence="7">
    <location>
        <begin position="1"/>
        <end position="31"/>
    </location>
</feature>
<feature type="region of interest" description="Disordered" evidence="5">
    <location>
        <begin position="231"/>
        <end position="254"/>
    </location>
</feature>
<evidence type="ECO:0000256" key="2">
    <source>
        <dbReference type="ARBA" id="ARBA00022692"/>
    </source>
</evidence>
<dbReference type="Proteomes" id="UP000008782">
    <property type="component" value="Unassembled WGS sequence"/>
</dbReference>
<gene>
    <name evidence="8" type="ORF">GLRG_01123</name>
</gene>
<dbReference type="InterPro" id="IPR051694">
    <property type="entry name" value="Immunoregulatory_rcpt-like"/>
</dbReference>
<dbReference type="RefSeq" id="XP_008089999.1">
    <property type="nucleotide sequence ID" value="XM_008091808.1"/>
</dbReference>
<evidence type="ECO:0000256" key="7">
    <source>
        <dbReference type="SAM" id="SignalP"/>
    </source>
</evidence>
<dbReference type="PANTHER" id="PTHR15549">
    <property type="entry name" value="PAIRED IMMUNOGLOBULIN-LIKE TYPE 2 RECEPTOR"/>
    <property type="match status" value="1"/>
</dbReference>
<keyword evidence="2 6" id="KW-0812">Transmembrane</keyword>
<dbReference type="eggNOG" id="ENOG502RJ37">
    <property type="taxonomic scope" value="Eukaryota"/>
</dbReference>
<dbReference type="HOGENOM" id="CLU_719631_0_0_1"/>
<keyword evidence="7" id="KW-0732">Signal</keyword>
<comment type="subcellular location">
    <subcellularLocation>
        <location evidence="1">Membrane</location>
        <topology evidence="1">Single-pass membrane protein</topology>
    </subcellularLocation>
</comment>
<proteinExistence type="predicted"/>
<reference evidence="9" key="1">
    <citation type="journal article" date="2012" name="Nat. Genet.">
        <title>Lifestyle transitions in plant pathogenic Colletotrichum fungi deciphered by genome and transcriptome analyses.</title>
        <authorList>
            <person name="O'Connell R.J."/>
            <person name="Thon M.R."/>
            <person name="Hacquard S."/>
            <person name="Amyotte S.G."/>
            <person name="Kleemann J."/>
            <person name="Torres M.F."/>
            <person name="Damm U."/>
            <person name="Buiate E.A."/>
            <person name="Epstein L."/>
            <person name="Alkan N."/>
            <person name="Altmueller J."/>
            <person name="Alvarado-Balderrama L."/>
            <person name="Bauser C.A."/>
            <person name="Becker C."/>
            <person name="Birren B.W."/>
            <person name="Chen Z."/>
            <person name="Choi J."/>
            <person name="Crouch J.A."/>
            <person name="Duvick J.P."/>
            <person name="Farman M.A."/>
            <person name="Gan P."/>
            <person name="Heiman D."/>
            <person name="Henrissat B."/>
            <person name="Howard R.J."/>
            <person name="Kabbage M."/>
            <person name="Koch C."/>
            <person name="Kracher B."/>
            <person name="Kubo Y."/>
            <person name="Law A.D."/>
            <person name="Lebrun M.-H."/>
            <person name="Lee Y.-H."/>
            <person name="Miyara I."/>
            <person name="Moore N."/>
            <person name="Neumann U."/>
            <person name="Nordstroem K."/>
            <person name="Panaccione D.G."/>
            <person name="Panstruga R."/>
            <person name="Place M."/>
            <person name="Proctor R.H."/>
            <person name="Prusky D."/>
            <person name="Rech G."/>
            <person name="Reinhardt R."/>
            <person name="Rollins J.A."/>
            <person name="Rounsley S."/>
            <person name="Schardl C.L."/>
            <person name="Schwartz D.C."/>
            <person name="Shenoy N."/>
            <person name="Shirasu K."/>
            <person name="Sikhakolli U.R."/>
            <person name="Stueber K."/>
            <person name="Sukno S.A."/>
            <person name="Sweigard J.A."/>
            <person name="Takano Y."/>
            <person name="Takahara H."/>
            <person name="Trail F."/>
            <person name="van der Does H.C."/>
            <person name="Voll L.M."/>
            <person name="Will I."/>
            <person name="Young S."/>
            <person name="Zeng Q."/>
            <person name="Zhang J."/>
            <person name="Zhou S."/>
            <person name="Dickman M.B."/>
            <person name="Schulze-Lefert P."/>
            <person name="Ver Loren van Themaat E."/>
            <person name="Ma L.-J."/>
            <person name="Vaillancourt L.J."/>
        </authorList>
    </citation>
    <scope>NUCLEOTIDE SEQUENCE [LARGE SCALE GENOMIC DNA]</scope>
    <source>
        <strain evidence="9">M1.001 / M2 / FGSC 10212</strain>
    </source>
</reference>
<dbReference type="GeneID" id="24406488"/>
<evidence type="ECO:0000256" key="1">
    <source>
        <dbReference type="ARBA" id="ARBA00004167"/>
    </source>
</evidence>
<feature type="compositionally biased region" description="Low complexity" evidence="5">
    <location>
        <begin position="243"/>
        <end position="254"/>
    </location>
</feature>
<feature type="region of interest" description="Disordered" evidence="5">
    <location>
        <begin position="363"/>
        <end position="384"/>
    </location>
</feature>
<dbReference type="VEuPathDB" id="FungiDB:GLRG_01123"/>
<feature type="compositionally biased region" description="Basic and acidic residues" evidence="5">
    <location>
        <begin position="83"/>
        <end position="96"/>
    </location>
</feature>
<feature type="transmembrane region" description="Helical" evidence="6">
    <location>
        <begin position="272"/>
        <end position="295"/>
    </location>
</feature>
<keyword evidence="9" id="KW-1185">Reference proteome</keyword>
<name>E3Q5L2_COLGM</name>
<dbReference type="AlphaFoldDB" id="E3Q5L2"/>
<dbReference type="OrthoDB" id="4846306at2759"/>
<evidence type="ECO:0000313" key="9">
    <source>
        <dbReference type="Proteomes" id="UP000008782"/>
    </source>
</evidence>
<evidence type="ECO:0000313" key="8">
    <source>
        <dbReference type="EMBL" id="EFQ25979.1"/>
    </source>
</evidence>
<dbReference type="GO" id="GO:0071944">
    <property type="term" value="C:cell periphery"/>
    <property type="evidence" value="ECO:0007669"/>
    <property type="project" value="UniProtKB-ARBA"/>
</dbReference>
<accession>E3Q5L2</accession>
<keyword evidence="4 6" id="KW-0472">Membrane</keyword>
<sequence length="384" mass="40922">MFSTYRYGGFFRLSVFGFLFFSPDAFPGCRAAEPLRHVARRLSVRTPVDERLLRWGGRQGLLARDERHVLPRLPRPAELVRREGEQLHQHHGRSLERLAPGRSVRRESSGGSERVQGCHLLLVAPFHPRRNAFCFPSTSLPTGRGADEGALATDPTAGNFTYTVEGDNWRWVPTDVCNQTVVSCMWTVPRDFRGTGSYVVVAVREAAAALPAYTATSGPFTIVASGDPTASAAATGIGPPGSSGPSGSSKLPAETAVAPPAAADGRGISTGAAVGISCGAVVVLLGLAGLLWFLWRRRKGTLGAAAKARAPGRENGYEKPELDGRAVVAAREEAGVEIDRRPVHVVELDGQQTWDKEGVAAETHEAKSNVHVKSSSSAAELESG</sequence>
<evidence type="ECO:0000256" key="4">
    <source>
        <dbReference type="ARBA" id="ARBA00023136"/>
    </source>
</evidence>
<feature type="chain" id="PRO_5003180232" evidence="7">
    <location>
        <begin position="32"/>
        <end position="384"/>
    </location>
</feature>
<evidence type="ECO:0000256" key="6">
    <source>
        <dbReference type="SAM" id="Phobius"/>
    </source>
</evidence>
<organism evidence="9">
    <name type="scientific">Colletotrichum graminicola (strain M1.001 / M2 / FGSC 10212)</name>
    <name type="common">Maize anthracnose fungus</name>
    <name type="synonym">Glomerella graminicola</name>
    <dbReference type="NCBI Taxonomy" id="645133"/>
    <lineage>
        <taxon>Eukaryota</taxon>
        <taxon>Fungi</taxon>
        <taxon>Dikarya</taxon>
        <taxon>Ascomycota</taxon>
        <taxon>Pezizomycotina</taxon>
        <taxon>Sordariomycetes</taxon>
        <taxon>Hypocreomycetidae</taxon>
        <taxon>Glomerellales</taxon>
        <taxon>Glomerellaceae</taxon>
        <taxon>Colletotrichum</taxon>
        <taxon>Colletotrichum graminicola species complex</taxon>
    </lineage>
</organism>
<dbReference type="EMBL" id="GG697333">
    <property type="protein sequence ID" value="EFQ25979.1"/>
    <property type="molecule type" value="Genomic_DNA"/>
</dbReference>
<evidence type="ECO:0000256" key="3">
    <source>
        <dbReference type="ARBA" id="ARBA00022989"/>
    </source>
</evidence>
<protein>
    <submittedName>
        <fullName evidence="8">Uncharacterized protein</fullName>
    </submittedName>
</protein>
<feature type="region of interest" description="Disordered" evidence="5">
    <location>
        <begin position="83"/>
        <end position="111"/>
    </location>
</feature>
<dbReference type="GO" id="GO:0016020">
    <property type="term" value="C:membrane"/>
    <property type="evidence" value="ECO:0007669"/>
    <property type="project" value="UniProtKB-SubCell"/>
</dbReference>
<dbReference type="STRING" id="645133.E3Q5L2"/>
<evidence type="ECO:0000256" key="5">
    <source>
        <dbReference type="SAM" id="MobiDB-lite"/>
    </source>
</evidence>
<keyword evidence="3 6" id="KW-1133">Transmembrane helix</keyword>